<keyword evidence="2" id="KW-1185">Reference proteome</keyword>
<accession>A0AAQ1P8T8</accession>
<reference evidence="1 2" key="1">
    <citation type="submission" date="2018-02" db="EMBL/GenBank/DDBJ databases">
        <authorList>
            <person name="Dubost A."/>
        </authorList>
    </citation>
    <scope>NUCLEOTIDE SEQUENCE [LARGE SCALE GENOMIC DNA]</scope>
    <source>
        <strain evidence="2">JV551A3</strain>
    </source>
</reference>
<comment type="caution">
    <text evidence="1">The sequence shown here is derived from an EMBL/GenBank/DDBJ whole genome shotgun (WGS) entry which is preliminary data.</text>
</comment>
<dbReference type="AlphaFoldDB" id="A0AAQ1P8T8"/>
<name>A0AAQ1P8T8_9PSED</name>
<dbReference type="EMBL" id="OPYN01000070">
    <property type="protein sequence ID" value="SPO59900.1"/>
    <property type="molecule type" value="Genomic_DNA"/>
</dbReference>
<gene>
    <name evidence="1" type="ORF">JV551A3_V1_700172</name>
</gene>
<proteinExistence type="predicted"/>
<protein>
    <submittedName>
        <fullName evidence="1">Uncharacterized protein</fullName>
    </submittedName>
</protein>
<evidence type="ECO:0000313" key="2">
    <source>
        <dbReference type="Proteomes" id="UP000294335"/>
    </source>
</evidence>
<organism evidence="1 2">
    <name type="scientific">Pseudomonas inefficax</name>
    <dbReference type="NCBI Taxonomy" id="2078786"/>
    <lineage>
        <taxon>Bacteria</taxon>
        <taxon>Pseudomonadati</taxon>
        <taxon>Pseudomonadota</taxon>
        <taxon>Gammaproteobacteria</taxon>
        <taxon>Pseudomonadales</taxon>
        <taxon>Pseudomonadaceae</taxon>
        <taxon>Pseudomonas</taxon>
    </lineage>
</organism>
<sequence length="65" mass="6994">MSAIALRGDLERLHWHLLDAYPACLAFSAQQNAKRRLGTPPLQGIGQAAALSFGLTYREKVDGGA</sequence>
<evidence type="ECO:0000313" key="1">
    <source>
        <dbReference type="EMBL" id="SPO59900.1"/>
    </source>
</evidence>
<dbReference type="Proteomes" id="UP000294335">
    <property type="component" value="Unassembled WGS sequence"/>
</dbReference>